<feature type="domain" description="Transcription regulator PadR N-terminal" evidence="1">
    <location>
        <begin position="15"/>
        <end position="89"/>
    </location>
</feature>
<dbReference type="PANTHER" id="PTHR33169:SF14">
    <property type="entry name" value="TRANSCRIPTIONAL REGULATOR RV3488"/>
    <property type="match status" value="1"/>
</dbReference>
<dbReference type="SUPFAM" id="SSF46785">
    <property type="entry name" value="Winged helix' DNA-binding domain"/>
    <property type="match status" value="1"/>
</dbReference>
<dbReference type="AlphaFoldDB" id="K0J669"/>
<organism evidence="2 3">
    <name type="scientific">Amphibacillus xylanus (strain ATCC 51415 / DSM 6626 / JCM 7361 / LMG 17667 / NBRC 15112 / Ep01)</name>
    <dbReference type="NCBI Taxonomy" id="698758"/>
    <lineage>
        <taxon>Bacteria</taxon>
        <taxon>Bacillati</taxon>
        <taxon>Bacillota</taxon>
        <taxon>Bacilli</taxon>
        <taxon>Bacillales</taxon>
        <taxon>Bacillaceae</taxon>
        <taxon>Amphibacillus</taxon>
    </lineage>
</organism>
<dbReference type="KEGG" id="axl:AXY_04010"/>
<dbReference type="InterPro" id="IPR052509">
    <property type="entry name" value="Metal_resp_DNA-bind_regulator"/>
</dbReference>
<evidence type="ECO:0000313" key="2">
    <source>
        <dbReference type="EMBL" id="BAM46533.1"/>
    </source>
</evidence>
<dbReference type="STRING" id="698758.AXY_04010"/>
<dbReference type="PANTHER" id="PTHR33169">
    <property type="entry name" value="PADR-FAMILY TRANSCRIPTIONAL REGULATOR"/>
    <property type="match status" value="1"/>
</dbReference>
<dbReference type="eggNOG" id="COG1695">
    <property type="taxonomic scope" value="Bacteria"/>
</dbReference>
<protein>
    <submittedName>
        <fullName evidence="2">Putative PadR family transcriptional regulator</fullName>
    </submittedName>
</protein>
<dbReference type="PATRIC" id="fig|698758.3.peg.403"/>
<keyword evidence="3" id="KW-1185">Reference proteome</keyword>
<dbReference type="InterPro" id="IPR036388">
    <property type="entry name" value="WH-like_DNA-bd_sf"/>
</dbReference>
<dbReference type="Proteomes" id="UP000006294">
    <property type="component" value="Chromosome"/>
</dbReference>
<reference evidence="2 3" key="1">
    <citation type="submission" date="2011-01" db="EMBL/GenBank/DDBJ databases">
        <title>Whole genome sequence of Amphibacillus xylinus NBRC 15112.</title>
        <authorList>
            <person name="Nakazawa H."/>
            <person name="Katano Y."/>
            <person name="Nakamura S."/>
            <person name="Sasagawa M."/>
            <person name="Fukada J."/>
            <person name="Arai T."/>
            <person name="Sasakura N."/>
            <person name="Mochizuki D."/>
            <person name="Hosoyama A."/>
            <person name="Harada K."/>
            <person name="Horikawa H."/>
            <person name="Kato Y."/>
            <person name="Harada T."/>
            <person name="Sasaki K."/>
            <person name="Sekiguchi M."/>
            <person name="Hodoyama M."/>
            <person name="Nishiko R."/>
            <person name="Narita H."/>
            <person name="Hanamaki A."/>
            <person name="Hata C."/>
            <person name="Konno Y."/>
            <person name="Niimura Y."/>
            <person name="Yamazaki S."/>
            <person name="Fujita N."/>
        </authorList>
    </citation>
    <scope>NUCLEOTIDE SEQUENCE [LARGE SCALE GENOMIC DNA]</scope>
    <source>
        <strain evidence="3">ATCC 51415 / DSM 6626 / JCM 7361 / LMG 17667 / NBRC 15112 / Ep01</strain>
    </source>
</reference>
<name>K0J669_AMPXN</name>
<sequence length="107" mass="12270">MVEGEMLKGVLKILVLKLISNEDLYGYALVKKLTQQSDGLVTIKEGTLYPILHSFEQSKDVSSYWQESETGRKRKYYQITEQGKETLKELITKWRQLETATNNVLGG</sequence>
<evidence type="ECO:0000313" key="3">
    <source>
        <dbReference type="Proteomes" id="UP000006294"/>
    </source>
</evidence>
<dbReference type="InterPro" id="IPR005149">
    <property type="entry name" value="Tscrpt_reg_PadR_N"/>
</dbReference>
<dbReference type="EMBL" id="AP012050">
    <property type="protein sequence ID" value="BAM46533.1"/>
    <property type="molecule type" value="Genomic_DNA"/>
</dbReference>
<dbReference type="InterPro" id="IPR036390">
    <property type="entry name" value="WH_DNA-bd_sf"/>
</dbReference>
<gene>
    <name evidence="2" type="ordered locus">AXY_04010</name>
</gene>
<proteinExistence type="predicted"/>
<dbReference type="Pfam" id="PF03551">
    <property type="entry name" value="PadR"/>
    <property type="match status" value="1"/>
</dbReference>
<dbReference type="HOGENOM" id="CLU_063440_3_3_9"/>
<evidence type="ECO:0000259" key="1">
    <source>
        <dbReference type="Pfam" id="PF03551"/>
    </source>
</evidence>
<dbReference type="Gene3D" id="1.10.10.10">
    <property type="entry name" value="Winged helix-like DNA-binding domain superfamily/Winged helix DNA-binding domain"/>
    <property type="match status" value="1"/>
</dbReference>
<accession>K0J669</accession>